<dbReference type="STRING" id="1167006.UWK_00835"/>
<dbReference type="Pfam" id="PF02518">
    <property type="entry name" value="HATPase_c"/>
    <property type="match status" value="1"/>
</dbReference>
<dbReference type="InterPro" id="IPR004358">
    <property type="entry name" value="Sig_transdc_His_kin-like_C"/>
</dbReference>
<keyword evidence="7 13" id="KW-0418">Kinase</keyword>
<evidence type="ECO:0000256" key="7">
    <source>
        <dbReference type="ARBA" id="ARBA00022777"/>
    </source>
</evidence>
<dbReference type="SMART" id="SM00388">
    <property type="entry name" value="HisKA"/>
    <property type="match status" value="1"/>
</dbReference>
<dbReference type="SUPFAM" id="SSF158472">
    <property type="entry name" value="HAMP domain-like"/>
    <property type="match status" value="1"/>
</dbReference>
<dbReference type="EC" id="2.7.13.3" evidence="3"/>
<comment type="subcellular location">
    <subcellularLocation>
        <location evidence="2">Membrane</location>
    </subcellularLocation>
</comment>
<evidence type="ECO:0000256" key="9">
    <source>
        <dbReference type="ARBA" id="ARBA00023012"/>
    </source>
</evidence>
<keyword evidence="4" id="KW-0597">Phosphoprotein</keyword>
<dbReference type="PANTHER" id="PTHR43065:SF46">
    <property type="entry name" value="C4-DICARBOXYLATE TRANSPORT SENSOR PROTEIN DCTB"/>
    <property type="match status" value="1"/>
</dbReference>
<dbReference type="SMART" id="SM00387">
    <property type="entry name" value="HATPase_c"/>
    <property type="match status" value="1"/>
</dbReference>
<dbReference type="InterPro" id="IPR005467">
    <property type="entry name" value="His_kinase_dom"/>
</dbReference>
<dbReference type="PROSITE" id="PS50109">
    <property type="entry name" value="HIS_KIN"/>
    <property type="match status" value="1"/>
</dbReference>
<evidence type="ECO:0000256" key="2">
    <source>
        <dbReference type="ARBA" id="ARBA00004370"/>
    </source>
</evidence>
<evidence type="ECO:0000313" key="13">
    <source>
        <dbReference type="EMBL" id="AGF77409.1"/>
    </source>
</evidence>
<reference evidence="14" key="1">
    <citation type="journal article" date="2013" name="Stand. Genomic Sci.">
        <title>Complete genome sequence of Desulfocapsa sulfexigens, a marine deltaproteobacterium specialized in disproportionating inorganic sulfur compounds.</title>
        <authorList>
            <person name="Finster K.W."/>
            <person name="Kjeldsen K.U."/>
            <person name="Kube M."/>
            <person name="Reinhardt R."/>
            <person name="Mussmann M."/>
            <person name="Amann R."/>
            <person name="Schreiber L."/>
        </authorList>
    </citation>
    <scope>NUCLEOTIDE SEQUENCE [LARGE SCALE GENOMIC DNA]</scope>
    <source>
        <strain evidence="14">DSM 10523 / SB164P1</strain>
    </source>
</reference>
<dbReference type="Gene3D" id="1.10.287.130">
    <property type="match status" value="1"/>
</dbReference>
<dbReference type="PANTHER" id="PTHR43065">
    <property type="entry name" value="SENSOR HISTIDINE KINASE"/>
    <property type="match status" value="1"/>
</dbReference>
<keyword evidence="14" id="KW-1185">Reference proteome</keyword>
<feature type="transmembrane region" description="Helical" evidence="10">
    <location>
        <begin position="13"/>
        <end position="33"/>
    </location>
</feature>
<dbReference type="CDD" id="cd06225">
    <property type="entry name" value="HAMP"/>
    <property type="match status" value="1"/>
</dbReference>
<gene>
    <name evidence="13" type="ordered locus">UWK_00835</name>
</gene>
<evidence type="ECO:0000256" key="8">
    <source>
        <dbReference type="ARBA" id="ARBA00022840"/>
    </source>
</evidence>
<evidence type="ECO:0000313" key="14">
    <source>
        <dbReference type="Proteomes" id="UP000011721"/>
    </source>
</evidence>
<keyword evidence="8" id="KW-0067">ATP-binding</keyword>
<dbReference type="HOGENOM" id="CLU_000445_89_29_7"/>
<dbReference type="SMART" id="SM00304">
    <property type="entry name" value="HAMP"/>
    <property type="match status" value="1"/>
</dbReference>
<proteinExistence type="predicted"/>
<evidence type="ECO:0000259" key="12">
    <source>
        <dbReference type="PROSITE" id="PS50885"/>
    </source>
</evidence>
<dbReference type="InterPro" id="IPR003594">
    <property type="entry name" value="HATPase_dom"/>
</dbReference>
<sequence length="465" mass="52136">MRQPGGIRSKITFWFYLLLAFMIVSSSITYWIVRVVEEKHFTIEKADVFLEDILEVRLMEKNYLLYRDKESMERWLEYLDAVSRQLVTNNELFVRLSSFAEITEIQHALDVYKATFVQFQDPGADGDLIAEKIREQGSRLTTLTEELIVREHRTIHRLLALIRNSLLGGLPVFVLFFSAVAALLGKGIVSSLQQLERHAAKIAAGNFVELPNVGSDQEINNLVNAFNRMSRELKIRQQQLVRSEKLASLGTMLAGVAHEFNNPLSNISSSAQILAEELDAKDDIFALELVAQISAEANRAAAIVHTLLSLAREEKFQRNHYLLKPLLQEILDLLRGQSLKNIEIQLAVSDEIEIFADKQKIQQVFINLLRNGIDALDGQGVIIIRAWKNHGDVKIAISDNGPGIPQKMQEKIFDPFFTTKDTGQGSGLGLFIVHDIIVQHGGRITVDSAGKGAVFTIILPAGEIS</sequence>
<feature type="transmembrane region" description="Helical" evidence="10">
    <location>
        <begin position="166"/>
        <end position="185"/>
    </location>
</feature>
<dbReference type="InterPro" id="IPR003661">
    <property type="entry name" value="HisK_dim/P_dom"/>
</dbReference>
<name>M1NCA7_DESSD</name>
<dbReference type="PRINTS" id="PR00344">
    <property type="entry name" value="BCTRLSENSOR"/>
</dbReference>
<feature type="domain" description="HAMP" evidence="12">
    <location>
        <begin position="186"/>
        <end position="238"/>
    </location>
</feature>
<protein>
    <recommendedName>
        <fullName evidence="3">histidine kinase</fullName>
        <ecNumber evidence="3">2.7.13.3</ecNumber>
    </recommendedName>
</protein>
<evidence type="ECO:0000256" key="4">
    <source>
        <dbReference type="ARBA" id="ARBA00022553"/>
    </source>
</evidence>
<dbReference type="InterPro" id="IPR036890">
    <property type="entry name" value="HATPase_C_sf"/>
</dbReference>
<keyword evidence="5" id="KW-0808">Transferase</keyword>
<dbReference type="GO" id="GO:0005524">
    <property type="term" value="F:ATP binding"/>
    <property type="evidence" value="ECO:0007669"/>
    <property type="project" value="UniProtKB-KW"/>
</dbReference>
<feature type="domain" description="Histidine kinase" evidence="11">
    <location>
        <begin position="255"/>
        <end position="463"/>
    </location>
</feature>
<dbReference type="GO" id="GO:0000155">
    <property type="term" value="F:phosphorelay sensor kinase activity"/>
    <property type="evidence" value="ECO:0007669"/>
    <property type="project" value="InterPro"/>
</dbReference>
<dbReference type="CDD" id="cd00082">
    <property type="entry name" value="HisKA"/>
    <property type="match status" value="1"/>
</dbReference>
<keyword evidence="10" id="KW-0472">Membrane</keyword>
<dbReference type="AlphaFoldDB" id="M1NCA7"/>
<accession>M1NCA7</accession>
<organism evidence="13 14">
    <name type="scientific">Desulfocapsa sulfexigens (strain DSM 10523 / SB164P1)</name>
    <dbReference type="NCBI Taxonomy" id="1167006"/>
    <lineage>
        <taxon>Bacteria</taxon>
        <taxon>Pseudomonadati</taxon>
        <taxon>Thermodesulfobacteriota</taxon>
        <taxon>Desulfobulbia</taxon>
        <taxon>Desulfobulbales</taxon>
        <taxon>Desulfocapsaceae</taxon>
        <taxon>Desulfocapsa</taxon>
    </lineage>
</organism>
<dbReference type="SUPFAM" id="SSF55874">
    <property type="entry name" value="ATPase domain of HSP90 chaperone/DNA topoisomerase II/histidine kinase"/>
    <property type="match status" value="1"/>
</dbReference>
<evidence type="ECO:0000256" key="6">
    <source>
        <dbReference type="ARBA" id="ARBA00022741"/>
    </source>
</evidence>
<keyword evidence="10" id="KW-1133">Transmembrane helix</keyword>
<dbReference type="eggNOG" id="COG4191">
    <property type="taxonomic scope" value="Bacteria"/>
</dbReference>
<dbReference type="PROSITE" id="PS50885">
    <property type="entry name" value="HAMP"/>
    <property type="match status" value="1"/>
</dbReference>
<dbReference type="EMBL" id="CP003985">
    <property type="protein sequence ID" value="AGF77409.1"/>
    <property type="molecule type" value="Genomic_DNA"/>
</dbReference>
<dbReference type="Gene3D" id="3.30.565.10">
    <property type="entry name" value="Histidine kinase-like ATPase, C-terminal domain"/>
    <property type="match status" value="1"/>
</dbReference>
<keyword evidence="6" id="KW-0547">Nucleotide-binding</keyword>
<dbReference type="RefSeq" id="WP_015403105.1">
    <property type="nucleotide sequence ID" value="NC_020304.1"/>
</dbReference>
<dbReference type="SUPFAM" id="SSF47384">
    <property type="entry name" value="Homodimeric domain of signal transducing histidine kinase"/>
    <property type="match status" value="1"/>
</dbReference>
<evidence type="ECO:0000256" key="10">
    <source>
        <dbReference type="SAM" id="Phobius"/>
    </source>
</evidence>
<keyword evidence="9" id="KW-0902">Two-component regulatory system</keyword>
<dbReference type="GO" id="GO:0016020">
    <property type="term" value="C:membrane"/>
    <property type="evidence" value="ECO:0007669"/>
    <property type="project" value="UniProtKB-SubCell"/>
</dbReference>
<evidence type="ECO:0000256" key="5">
    <source>
        <dbReference type="ARBA" id="ARBA00022679"/>
    </source>
</evidence>
<dbReference type="KEGG" id="dsf:UWK_00835"/>
<comment type="catalytic activity">
    <reaction evidence="1">
        <text>ATP + protein L-histidine = ADP + protein N-phospho-L-histidine.</text>
        <dbReference type="EC" id="2.7.13.3"/>
    </reaction>
</comment>
<dbReference type="Pfam" id="PF00672">
    <property type="entry name" value="HAMP"/>
    <property type="match status" value="1"/>
</dbReference>
<evidence type="ECO:0000256" key="1">
    <source>
        <dbReference type="ARBA" id="ARBA00000085"/>
    </source>
</evidence>
<dbReference type="Gene3D" id="6.10.340.10">
    <property type="match status" value="1"/>
</dbReference>
<dbReference type="InterPro" id="IPR036097">
    <property type="entry name" value="HisK_dim/P_sf"/>
</dbReference>
<evidence type="ECO:0000259" key="11">
    <source>
        <dbReference type="PROSITE" id="PS50109"/>
    </source>
</evidence>
<dbReference type="OrthoDB" id="224978at2"/>
<dbReference type="InterPro" id="IPR003660">
    <property type="entry name" value="HAMP_dom"/>
</dbReference>
<keyword evidence="10" id="KW-0812">Transmembrane</keyword>
<dbReference type="Proteomes" id="UP000011721">
    <property type="component" value="Chromosome"/>
</dbReference>
<dbReference type="Pfam" id="PF00512">
    <property type="entry name" value="HisKA"/>
    <property type="match status" value="1"/>
</dbReference>
<evidence type="ECO:0000256" key="3">
    <source>
        <dbReference type="ARBA" id="ARBA00012438"/>
    </source>
</evidence>